<name>A0A1Y6CZI6_9GAMM</name>
<evidence type="ECO:0000313" key="4">
    <source>
        <dbReference type="Proteomes" id="UP000192923"/>
    </source>
</evidence>
<accession>A0A1Y6CZI6</accession>
<protein>
    <submittedName>
        <fullName evidence="3">Uncharacterized protein</fullName>
    </submittedName>
</protein>
<keyword evidence="2" id="KW-0472">Membrane</keyword>
<keyword evidence="4" id="KW-1185">Reference proteome</keyword>
<keyword evidence="2" id="KW-0812">Transmembrane</keyword>
<gene>
    <name evidence="3" type="ORF">SAMN02949497_3100</name>
</gene>
<dbReference type="AlphaFoldDB" id="A0A1Y6CZI6"/>
<proteinExistence type="predicted"/>
<evidence type="ECO:0000313" key="3">
    <source>
        <dbReference type="EMBL" id="SMF95726.1"/>
    </source>
</evidence>
<dbReference type="Proteomes" id="UP000192923">
    <property type="component" value="Unassembled WGS sequence"/>
</dbReference>
<reference evidence="3 4" key="1">
    <citation type="submission" date="2016-12" db="EMBL/GenBank/DDBJ databases">
        <authorList>
            <person name="Song W.-J."/>
            <person name="Kurnit D.M."/>
        </authorList>
    </citation>
    <scope>NUCLEOTIDE SEQUENCE [LARGE SCALE GENOMIC DNA]</scope>
    <source>
        <strain evidence="3 4">175</strain>
    </source>
</reference>
<dbReference type="EMBL" id="FXAM01000001">
    <property type="protein sequence ID" value="SMF95726.1"/>
    <property type="molecule type" value="Genomic_DNA"/>
</dbReference>
<keyword evidence="2" id="KW-1133">Transmembrane helix</keyword>
<feature type="region of interest" description="Disordered" evidence="1">
    <location>
        <begin position="29"/>
        <end position="49"/>
    </location>
</feature>
<feature type="transmembrane region" description="Helical" evidence="2">
    <location>
        <begin position="6"/>
        <end position="22"/>
    </location>
</feature>
<evidence type="ECO:0000256" key="1">
    <source>
        <dbReference type="SAM" id="MobiDB-lite"/>
    </source>
</evidence>
<evidence type="ECO:0000256" key="2">
    <source>
        <dbReference type="SAM" id="Phobius"/>
    </source>
</evidence>
<dbReference type="STRING" id="1760988.SAMN02949497_3100"/>
<sequence length="49" mass="5593">MYYRPYWLYGLLVLIFFAYAQYRGWSLGGDDSASGSGHRLGSGQSIFHK</sequence>
<organism evidence="3 4">
    <name type="scientific">Methylomagnum ishizawai</name>
    <dbReference type="NCBI Taxonomy" id="1760988"/>
    <lineage>
        <taxon>Bacteria</taxon>
        <taxon>Pseudomonadati</taxon>
        <taxon>Pseudomonadota</taxon>
        <taxon>Gammaproteobacteria</taxon>
        <taxon>Methylococcales</taxon>
        <taxon>Methylococcaceae</taxon>
        <taxon>Methylomagnum</taxon>
    </lineage>
</organism>